<keyword evidence="4" id="KW-0472">Membrane</keyword>
<evidence type="ECO:0000256" key="3">
    <source>
        <dbReference type="ARBA" id="ARBA00023121"/>
    </source>
</evidence>
<dbReference type="Gene3D" id="1.10.3630.10">
    <property type="entry name" value="yeast vps74-n-term truncation variant domain like"/>
    <property type="match status" value="1"/>
</dbReference>
<dbReference type="Proteomes" id="UP000540506">
    <property type="component" value="Unassembled WGS sequence"/>
</dbReference>
<evidence type="ECO:0008006" key="7">
    <source>
        <dbReference type="Google" id="ProtNLM"/>
    </source>
</evidence>
<keyword evidence="6" id="KW-1185">Reference proteome</keyword>
<evidence type="ECO:0000256" key="1">
    <source>
        <dbReference type="ARBA" id="ARBA00004255"/>
    </source>
</evidence>
<dbReference type="InterPro" id="IPR038261">
    <property type="entry name" value="GPP34-like_sf"/>
</dbReference>
<dbReference type="AlphaFoldDB" id="A0A7W7VZ60"/>
<protein>
    <recommendedName>
        <fullName evidence="7">GPP34 family phosphoprotein</fullName>
    </recommendedName>
</protein>
<reference evidence="5 6" key="1">
    <citation type="submission" date="2020-08" db="EMBL/GenBank/DDBJ databases">
        <title>Sequencing the genomes of 1000 actinobacteria strains.</title>
        <authorList>
            <person name="Klenk H.-P."/>
        </authorList>
    </citation>
    <scope>NUCLEOTIDE SEQUENCE [LARGE SCALE GENOMIC DNA]</scope>
    <source>
        <strain evidence="5 6">DSM 41654</strain>
    </source>
</reference>
<dbReference type="Pfam" id="PF05719">
    <property type="entry name" value="GPP34"/>
    <property type="match status" value="1"/>
</dbReference>
<keyword evidence="2" id="KW-0333">Golgi apparatus</keyword>
<keyword evidence="3" id="KW-0446">Lipid-binding</keyword>
<evidence type="ECO:0000313" key="6">
    <source>
        <dbReference type="Proteomes" id="UP000540506"/>
    </source>
</evidence>
<organism evidence="5 6">
    <name type="scientific">Kitasatospora kifunensis</name>
    <name type="common">Streptomyces kifunensis</name>
    <dbReference type="NCBI Taxonomy" id="58351"/>
    <lineage>
        <taxon>Bacteria</taxon>
        <taxon>Bacillati</taxon>
        <taxon>Actinomycetota</taxon>
        <taxon>Actinomycetes</taxon>
        <taxon>Kitasatosporales</taxon>
        <taxon>Streptomycetaceae</taxon>
        <taxon>Kitasatospora</taxon>
    </lineage>
</organism>
<proteinExistence type="predicted"/>
<evidence type="ECO:0000256" key="2">
    <source>
        <dbReference type="ARBA" id="ARBA00023034"/>
    </source>
</evidence>
<dbReference type="GO" id="GO:0005737">
    <property type="term" value="C:cytoplasm"/>
    <property type="evidence" value="ECO:0007669"/>
    <property type="project" value="UniProtKB-ARBA"/>
</dbReference>
<dbReference type="EMBL" id="JACHJV010000001">
    <property type="protein sequence ID" value="MBB4927360.1"/>
    <property type="molecule type" value="Genomic_DNA"/>
</dbReference>
<dbReference type="RefSeq" id="WP_184941558.1">
    <property type="nucleotide sequence ID" value="NZ_JACHJV010000001.1"/>
</dbReference>
<evidence type="ECO:0000256" key="4">
    <source>
        <dbReference type="ARBA" id="ARBA00023136"/>
    </source>
</evidence>
<sequence>MDLPDTLAGRLRLLAFQPESGRPAGYLDLDFALHTAALIDLVLRGLLVDQAGRADRRGAAPARLAPELQSILFGASLVQQGEARWEFLIERPAGNTGIGKAIDEHLREAGFLRFAEDRRSGLFPAQRPFLRDVLARERLAGAVEAALTGPIEDVEPWQAAIVVLAAECGIRTALSCGQRRAERARLTELRALVPAPILLALRRTVRERRMRPL</sequence>
<dbReference type="GO" id="GO:0012505">
    <property type="term" value="C:endomembrane system"/>
    <property type="evidence" value="ECO:0007669"/>
    <property type="project" value="UniProtKB-ARBA"/>
</dbReference>
<name>A0A7W7VZ60_KITKI</name>
<comment type="subcellular location">
    <subcellularLocation>
        <location evidence="1">Golgi apparatus membrane</location>
        <topology evidence="1">Peripheral membrane protein</topology>
        <orientation evidence="1">Cytoplasmic side</orientation>
    </subcellularLocation>
</comment>
<accession>A0A7W7VZ60</accession>
<gene>
    <name evidence="5" type="ORF">FHR34_006353</name>
</gene>
<dbReference type="GO" id="GO:0070273">
    <property type="term" value="F:phosphatidylinositol-4-phosphate binding"/>
    <property type="evidence" value="ECO:0007669"/>
    <property type="project" value="InterPro"/>
</dbReference>
<evidence type="ECO:0000313" key="5">
    <source>
        <dbReference type="EMBL" id="MBB4927360.1"/>
    </source>
</evidence>
<comment type="caution">
    <text evidence="5">The sequence shown here is derived from an EMBL/GenBank/DDBJ whole genome shotgun (WGS) entry which is preliminary data.</text>
</comment>
<dbReference type="InterPro" id="IPR008628">
    <property type="entry name" value="GPP34-like"/>
</dbReference>